<protein>
    <recommendedName>
        <fullName evidence="4">Transmembrane protein</fullName>
    </recommendedName>
</protein>
<reference evidence="2 3" key="1">
    <citation type="journal article" date="2021" name="BMC Genomics">
        <title>Datura genome reveals duplications of psychoactive alkaloid biosynthetic genes and high mutation rate following tissue culture.</title>
        <authorList>
            <person name="Rajewski A."/>
            <person name="Carter-House D."/>
            <person name="Stajich J."/>
            <person name="Litt A."/>
        </authorList>
    </citation>
    <scope>NUCLEOTIDE SEQUENCE [LARGE SCALE GENOMIC DNA]</scope>
    <source>
        <strain evidence="2">AR-01</strain>
    </source>
</reference>
<keyword evidence="1" id="KW-0472">Membrane</keyword>
<name>A0ABS8TQJ4_DATST</name>
<evidence type="ECO:0000313" key="3">
    <source>
        <dbReference type="Proteomes" id="UP000823775"/>
    </source>
</evidence>
<comment type="caution">
    <text evidence="2">The sequence shown here is derived from an EMBL/GenBank/DDBJ whole genome shotgun (WGS) entry which is preliminary data.</text>
</comment>
<organism evidence="2 3">
    <name type="scientific">Datura stramonium</name>
    <name type="common">Jimsonweed</name>
    <name type="synonym">Common thornapple</name>
    <dbReference type="NCBI Taxonomy" id="4076"/>
    <lineage>
        <taxon>Eukaryota</taxon>
        <taxon>Viridiplantae</taxon>
        <taxon>Streptophyta</taxon>
        <taxon>Embryophyta</taxon>
        <taxon>Tracheophyta</taxon>
        <taxon>Spermatophyta</taxon>
        <taxon>Magnoliopsida</taxon>
        <taxon>eudicotyledons</taxon>
        <taxon>Gunneridae</taxon>
        <taxon>Pentapetalae</taxon>
        <taxon>asterids</taxon>
        <taxon>lamiids</taxon>
        <taxon>Solanales</taxon>
        <taxon>Solanaceae</taxon>
        <taxon>Solanoideae</taxon>
        <taxon>Datureae</taxon>
        <taxon>Datura</taxon>
    </lineage>
</organism>
<accession>A0ABS8TQJ4</accession>
<keyword evidence="1" id="KW-1133">Transmembrane helix</keyword>
<sequence length="109" mass="13277">MEEWVKQFEELSGSQVSYLYVSSMLMVCGFTDFSFFYMFEHRNCKACLFMKIYSCKFLCQDFTRRLRHFIILKNKEVMAFHSLRWIFLLMFSLSLYLVSLEWVWVVVVV</sequence>
<gene>
    <name evidence="2" type="ORF">HAX54_014798</name>
</gene>
<evidence type="ECO:0008006" key="4">
    <source>
        <dbReference type="Google" id="ProtNLM"/>
    </source>
</evidence>
<keyword evidence="1" id="KW-0812">Transmembrane</keyword>
<feature type="transmembrane region" description="Helical" evidence="1">
    <location>
        <begin position="85"/>
        <end position="107"/>
    </location>
</feature>
<evidence type="ECO:0000313" key="2">
    <source>
        <dbReference type="EMBL" id="MCD7473161.1"/>
    </source>
</evidence>
<feature type="transmembrane region" description="Helical" evidence="1">
    <location>
        <begin position="20"/>
        <end position="39"/>
    </location>
</feature>
<proteinExistence type="predicted"/>
<keyword evidence="3" id="KW-1185">Reference proteome</keyword>
<dbReference type="Proteomes" id="UP000823775">
    <property type="component" value="Unassembled WGS sequence"/>
</dbReference>
<evidence type="ECO:0000256" key="1">
    <source>
        <dbReference type="SAM" id="Phobius"/>
    </source>
</evidence>
<dbReference type="EMBL" id="JACEIK010001929">
    <property type="protein sequence ID" value="MCD7473161.1"/>
    <property type="molecule type" value="Genomic_DNA"/>
</dbReference>